<keyword evidence="2" id="KW-1185">Reference proteome</keyword>
<dbReference type="SUPFAM" id="SSF51735">
    <property type="entry name" value="NAD(P)-binding Rossmann-fold domains"/>
    <property type="match status" value="1"/>
</dbReference>
<evidence type="ECO:0000313" key="1">
    <source>
        <dbReference type="EMBL" id="QIW99244.1"/>
    </source>
</evidence>
<dbReference type="PANTHER" id="PTHR43431">
    <property type="entry name" value="OXIDOREDUCTASE, SHORT CHAIN DEHYDROGENASE/REDUCTASE FAMILY (AFU_ORTHOLOGUE AFUA_5G14000)"/>
    <property type="match status" value="1"/>
</dbReference>
<evidence type="ECO:0008006" key="3">
    <source>
        <dbReference type="Google" id="ProtNLM"/>
    </source>
</evidence>
<dbReference type="EMBL" id="CP051141">
    <property type="protein sequence ID" value="QIW99244.1"/>
    <property type="molecule type" value="Genomic_DNA"/>
</dbReference>
<dbReference type="PANTHER" id="PTHR43431:SF7">
    <property type="entry name" value="OXIDOREDUCTASE, SHORT CHAIN DEHYDROGENASE_REDUCTASE FAMILY (AFU_ORTHOLOGUE AFUA_5G14000)"/>
    <property type="match status" value="1"/>
</dbReference>
<dbReference type="Proteomes" id="UP000503462">
    <property type="component" value="Chromosome 3"/>
</dbReference>
<organism evidence="1 2">
    <name type="scientific">Peltaster fructicola</name>
    <dbReference type="NCBI Taxonomy" id="286661"/>
    <lineage>
        <taxon>Eukaryota</taxon>
        <taxon>Fungi</taxon>
        <taxon>Dikarya</taxon>
        <taxon>Ascomycota</taxon>
        <taxon>Pezizomycotina</taxon>
        <taxon>Dothideomycetes</taxon>
        <taxon>Dothideomycetes incertae sedis</taxon>
        <taxon>Peltaster</taxon>
    </lineage>
</organism>
<dbReference type="InterPro" id="IPR036291">
    <property type="entry name" value="NAD(P)-bd_dom_sf"/>
</dbReference>
<dbReference type="OrthoDB" id="5336600at2759"/>
<dbReference type="InterPro" id="IPR002347">
    <property type="entry name" value="SDR_fam"/>
</dbReference>
<protein>
    <recommendedName>
        <fullName evidence="3">Ketoreductase (KR) domain-containing protein</fullName>
    </recommendedName>
</protein>
<dbReference type="AlphaFoldDB" id="A0A6H0XX54"/>
<name>A0A6H0XX54_9PEZI</name>
<sequence>MPGKTIIILGSGPGIGTSVASAFAVRGFTHVALVARNKERLAKDQDSVLDAIQERGYSCQVKTWQCDLSDFTQLKQVLKEIESFGSVECVLFNAARVSGESPLKETTDAIEADFRVSRLFNTGPKLTRQTTNLALYEVAQWAIPLLKQNTGSPSLFVTSTTQLYKEPHYDLFSLSMVKSAQRALVLSLNNKFGKDVHIALLSIGGVVSPDAKNLSPENIADKAWELYKQPKKDWQRECEIDE</sequence>
<reference evidence="1 2" key="1">
    <citation type="journal article" date="2016" name="Sci. Rep.">
        <title>Peltaster fructicola genome reveals evolution from an invasive phytopathogen to an ectophytic parasite.</title>
        <authorList>
            <person name="Xu C."/>
            <person name="Chen H."/>
            <person name="Gleason M.L."/>
            <person name="Xu J.R."/>
            <person name="Liu H."/>
            <person name="Zhang R."/>
            <person name="Sun G."/>
        </authorList>
    </citation>
    <scope>NUCLEOTIDE SEQUENCE [LARGE SCALE GENOMIC DNA]</scope>
    <source>
        <strain evidence="1 2">LNHT1506</strain>
    </source>
</reference>
<evidence type="ECO:0000313" key="2">
    <source>
        <dbReference type="Proteomes" id="UP000503462"/>
    </source>
</evidence>
<proteinExistence type="predicted"/>
<dbReference type="Pfam" id="PF00106">
    <property type="entry name" value="adh_short"/>
    <property type="match status" value="1"/>
</dbReference>
<dbReference type="Gene3D" id="3.40.50.720">
    <property type="entry name" value="NAD(P)-binding Rossmann-like Domain"/>
    <property type="match status" value="1"/>
</dbReference>
<gene>
    <name evidence="1" type="ORF">AMS68_004762</name>
</gene>
<accession>A0A6H0XX54</accession>